<sequence>MTTRKPFIICDFDGTITMNDNIINIMKTFAPPEWVALKDGVLSKTLSIKEGVGRMFGLLPSRLKEEITSFVLEDAKIREGFREFVAFINEHEIPFYVISGGMDFFVYPLLEGIVEKDRIYCNHASFDNDYIHIDWPHSCKGTCSNQCGCCKPSVIHELSEPNQYIIMIGDSVTDVEAAKLSDLCFARDYLLNECREQNLNHLPYQDFYEIRKEIENVKEVQEWLQNKNAGESSLK</sequence>
<comment type="pathway">
    <text evidence="4">Amino-acid biosynthesis; L-methionine biosynthesis via salvage pathway; L-methionine from S-methyl-5-thio-alpha-D-ribose 1-phosphate: step 4/6.</text>
</comment>
<dbReference type="Proteomes" id="UP001214898">
    <property type="component" value="Chromosome"/>
</dbReference>
<dbReference type="CDD" id="cd07524">
    <property type="entry name" value="HAD_Pase"/>
    <property type="match status" value="1"/>
</dbReference>
<keyword evidence="2 4" id="KW-0378">Hydrolase</keyword>
<evidence type="ECO:0000313" key="8">
    <source>
        <dbReference type="Proteomes" id="UP000032247"/>
    </source>
</evidence>
<dbReference type="EMBL" id="JXBC01000002">
    <property type="protein sequence ID" value="KIU12341.1"/>
    <property type="molecule type" value="Genomic_DNA"/>
</dbReference>
<dbReference type="InterPro" id="IPR006384">
    <property type="entry name" value="HAD_hydro_PyrdxlP_Pase-like"/>
</dbReference>
<dbReference type="EC" id="3.1.3.87" evidence="4 5"/>
<evidence type="ECO:0000256" key="1">
    <source>
        <dbReference type="ARBA" id="ARBA00022605"/>
    </source>
</evidence>
<dbReference type="GO" id="GO:0019509">
    <property type="term" value="P:L-methionine salvage from methylthioadenosine"/>
    <property type="evidence" value="ECO:0007669"/>
    <property type="project" value="UniProtKB-UniRule"/>
</dbReference>
<evidence type="ECO:0000256" key="4">
    <source>
        <dbReference type="HAMAP-Rule" id="MF_01680"/>
    </source>
</evidence>
<dbReference type="Gene3D" id="3.90.1470.20">
    <property type="match status" value="1"/>
</dbReference>
<comment type="function">
    <text evidence="4">Dephosphorylates 2-hydroxy-3-keto-5-methylthiopentenyl-1-phosphate (HK-MTPenyl-1-P) yielding 1,2-dihydroxy-3-keto-5-methylthiopentene (DHK-MTPene).</text>
</comment>
<dbReference type="PANTHER" id="PTHR28181:SF2">
    <property type="entry name" value="PHOSPHORIC MONOESTER HYDROLASE"/>
    <property type="match status" value="1"/>
</dbReference>
<protein>
    <recommendedName>
        <fullName evidence="4 5">2-hydroxy-3-keto-5-methylthiopentenyl-1-phosphate phosphatase</fullName>
        <shortName evidence="4">HK-MTPenyl-1-P phosphatase</shortName>
        <ecNumber evidence="4 5">3.1.3.87</ecNumber>
    </recommendedName>
</protein>
<dbReference type="InterPro" id="IPR050849">
    <property type="entry name" value="HAD-like_hydrolase_phosphatase"/>
</dbReference>
<dbReference type="SFLD" id="SFLDS00003">
    <property type="entry name" value="Haloacid_Dehalogenase"/>
    <property type="match status" value="1"/>
</dbReference>
<reference evidence="7" key="2">
    <citation type="submission" date="2023-03" db="EMBL/GenBank/DDBJ databases">
        <title>Complete genome sequences of 52 Bacillus and Priestia strains isolated from West-African fermentations and 26 reference strains from the DSMZ collection.</title>
        <authorList>
            <person name="Wiedenbein E.S."/>
            <person name="Canoy T.S."/>
            <person name="Hui Y."/>
            <person name="Parkouda C."/>
            <person name="Dawende C."/>
            <person name="Ametefe E."/>
            <person name="Jespersen L."/>
            <person name="Nielsen D.S."/>
        </authorList>
    </citation>
    <scope>NUCLEOTIDE SEQUENCE</scope>
    <source>
        <strain evidence="7">PRO56</strain>
    </source>
</reference>
<dbReference type="SFLD" id="SFLDG01136">
    <property type="entry name" value="C1.6:_Phosphoserine_Phosphatas"/>
    <property type="match status" value="1"/>
</dbReference>
<dbReference type="HAMAP" id="MF_01680">
    <property type="entry name" value="Salvage_MtnX"/>
    <property type="match status" value="1"/>
</dbReference>
<dbReference type="NCBIfam" id="NF007103">
    <property type="entry name" value="PRK09552.1"/>
    <property type="match status" value="1"/>
</dbReference>
<dbReference type="NCBIfam" id="TIGR03333">
    <property type="entry name" value="salvage_mtnX"/>
    <property type="match status" value="1"/>
</dbReference>
<evidence type="ECO:0000313" key="6">
    <source>
        <dbReference type="EMBL" id="KIU12341.1"/>
    </source>
</evidence>
<gene>
    <name evidence="4 7" type="primary">mtnX</name>
    <name evidence="7" type="ORF">P5633_16910</name>
    <name evidence="6" type="ORF">SC09_Contig19orf00787</name>
</gene>
<dbReference type="InterPro" id="IPR036412">
    <property type="entry name" value="HAD-like_sf"/>
</dbReference>
<comment type="similarity">
    <text evidence="4">Belongs to the HAD-like hydrolase superfamily. MtnX family.</text>
</comment>
<proteinExistence type="inferred from homology"/>
<dbReference type="InterPro" id="IPR017718">
    <property type="entry name" value="HAD-SF_hydro_IB_MtnX"/>
</dbReference>
<keyword evidence="3 4" id="KW-0486">Methionine biosynthesis</keyword>
<dbReference type="NCBIfam" id="TIGR01489">
    <property type="entry name" value="DKMTPPase-SF"/>
    <property type="match status" value="1"/>
</dbReference>
<name>A0A0D1L921_BACIU</name>
<dbReference type="PANTHER" id="PTHR28181">
    <property type="entry name" value="UPF0655 PROTEIN YCR015C"/>
    <property type="match status" value="1"/>
</dbReference>
<accession>A0A0D1L921</accession>
<comment type="catalytic activity">
    <reaction evidence="4">
        <text>2-hydroxy-5-methylsulfanyl-3-oxopent-1-enyl phosphate + H2O = 1,2-dihydroxy-5-(methylsulfanyl)pent-1-en-3-one + phosphate</text>
        <dbReference type="Rhea" id="RHEA:14481"/>
        <dbReference type="ChEBI" id="CHEBI:15377"/>
        <dbReference type="ChEBI" id="CHEBI:43474"/>
        <dbReference type="ChEBI" id="CHEBI:49252"/>
        <dbReference type="ChEBI" id="CHEBI:59505"/>
        <dbReference type="EC" id="3.1.3.87"/>
    </reaction>
</comment>
<dbReference type="Gene3D" id="3.40.50.1000">
    <property type="entry name" value="HAD superfamily/HAD-like"/>
    <property type="match status" value="1"/>
</dbReference>
<dbReference type="RefSeq" id="WP_003232486.1">
    <property type="nucleotide sequence ID" value="NZ_BDCV01000001.1"/>
</dbReference>
<keyword evidence="1 4" id="KW-0028">Amino-acid biosynthesis</keyword>
<dbReference type="Pfam" id="PF12710">
    <property type="entry name" value="HAD"/>
    <property type="match status" value="1"/>
</dbReference>
<dbReference type="EMBL" id="CP120576">
    <property type="protein sequence ID" value="WEY84008.1"/>
    <property type="molecule type" value="Genomic_DNA"/>
</dbReference>
<evidence type="ECO:0000313" key="7">
    <source>
        <dbReference type="EMBL" id="WEY84008.1"/>
    </source>
</evidence>
<dbReference type="UniPathway" id="UPA00904">
    <property type="reaction ID" value="UER00877"/>
</dbReference>
<reference evidence="6 8" key="1">
    <citation type="submission" date="2014-12" db="EMBL/GenBank/DDBJ databases">
        <title>Comparative genome analysis of Bacillus coagulans HM-08, Clostridium butyricum HM-68, Bacillus subtilis HM-66 and Bacillus licheniformis BL-09.</title>
        <authorList>
            <person name="Zhang H."/>
        </authorList>
    </citation>
    <scope>NUCLEOTIDE SEQUENCE [LARGE SCALE GENOMIC DNA]</scope>
    <source>
        <strain evidence="6 8">HM-66</strain>
    </source>
</reference>
<dbReference type="AlphaFoldDB" id="A0A0D1L921"/>
<dbReference type="Proteomes" id="UP000032247">
    <property type="component" value="Unassembled WGS sequence"/>
</dbReference>
<dbReference type="NCBIfam" id="TIGR01488">
    <property type="entry name" value="HAD-SF-IB"/>
    <property type="match status" value="1"/>
</dbReference>
<dbReference type="SUPFAM" id="SSF56784">
    <property type="entry name" value="HAD-like"/>
    <property type="match status" value="1"/>
</dbReference>
<dbReference type="GO" id="GO:0043716">
    <property type="term" value="F:2-hydroxy-3-keto-5-methylthiopentenyl-1-phosphate phosphatase activity"/>
    <property type="evidence" value="ECO:0007669"/>
    <property type="project" value="UniProtKB-UniRule"/>
</dbReference>
<organism evidence="6 8">
    <name type="scientific">Bacillus subtilis</name>
    <dbReference type="NCBI Taxonomy" id="1423"/>
    <lineage>
        <taxon>Bacteria</taxon>
        <taxon>Bacillati</taxon>
        <taxon>Bacillota</taxon>
        <taxon>Bacilli</taxon>
        <taxon>Bacillales</taxon>
        <taxon>Bacillaceae</taxon>
        <taxon>Bacillus</taxon>
    </lineage>
</organism>
<dbReference type="STRING" id="483913.AN935_07090"/>
<dbReference type="InterPro" id="IPR023214">
    <property type="entry name" value="HAD_sf"/>
</dbReference>
<evidence type="ECO:0000256" key="3">
    <source>
        <dbReference type="ARBA" id="ARBA00023167"/>
    </source>
</evidence>
<evidence type="ECO:0000256" key="5">
    <source>
        <dbReference type="NCBIfam" id="TIGR03333"/>
    </source>
</evidence>
<evidence type="ECO:0000256" key="2">
    <source>
        <dbReference type="ARBA" id="ARBA00022801"/>
    </source>
</evidence>
<dbReference type="PATRIC" id="fig|1423.134.peg.3206"/>